<gene>
    <name evidence="3" type="ORF">GQE98_02135</name>
</gene>
<dbReference type="CDD" id="cd10936">
    <property type="entry name" value="CE4_DAC2"/>
    <property type="match status" value="1"/>
</dbReference>
<dbReference type="GO" id="GO:0005975">
    <property type="term" value="P:carbohydrate metabolic process"/>
    <property type="evidence" value="ECO:0007669"/>
    <property type="project" value="InterPro"/>
</dbReference>
<keyword evidence="2" id="KW-1133">Transmembrane helix</keyword>
<feature type="compositionally biased region" description="Polar residues" evidence="1">
    <location>
        <begin position="98"/>
        <end position="109"/>
    </location>
</feature>
<evidence type="ECO:0000313" key="3">
    <source>
        <dbReference type="EMBL" id="MZR29424.1"/>
    </source>
</evidence>
<dbReference type="InterPro" id="IPR006837">
    <property type="entry name" value="Divergent_DAC"/>
</dbReference>
<sequence length="596" mass="64986">MGNLIKDDTSKPAPKNKVSVLFIGALAVILAIVGVISWSFFGKHTQQIPPVTTASTAIEAPVEVLPDRIPAPEMPKAIEPQPQIPPEPADREVELETESASKPDTTPSTPEIPANADNDNTVDEADKTPTAKSNFTEMSEAGLEPPAHQDDTKAPELTTTPEIIPSQTPEKLTPPDKPVQDVEAPNDRDTVTPSQTEMPEEIEKPHILTEEAPIETSTFPPLQQTTDTVLPESLEKEEKDQESGVPEDMSRDLSEGDVEPDTPFSSDLEIMEPPVSSVEDAEPESSGRISEETDGASEKTEHTDVSILNRSPHFSPPGIDVAPEEEEEEEEVDSSSEAVNTADTEITERAAEVSPTKILPPWQKFAAPFNLLDDRPRIAIVISEAGMNASRTREAIENLPAAVTLGFNPYGRNLQTLVDQARDAGHEVLLQLPMEPVGYPNINPGPQAMRTDLSEDENRKRLDWALNRFTGYAGITNQMGSKFTADAESIYPILTIIKEQGFLYLDSRTARNSVAAKIAEQLDIPVAINNRFLDHKADGALIDTRLAELEAIAHKTGSAIGIAYPHSETYRRLMAWAKNLDQKGLVLAPVSALTKR</sequence>
<dbReference type="InterPro" id="IPR011330">
    <property type="entry name" value="Glyco_hydro/deAcase_b/a-brl"/>
</dbReference>
<keyword evidence="2" id="KW-0812">Transmembrane</keyword>
<organism evidence="3 4">
    <name type="scientific">Sneathiella litorea</name>
    <dbReference type="NCBI Taxonomy" id="2606216"/>
    <lineage>
        <taxon>Bacteria</taxon>
        <taxon>Pseudomonadati</taxon>
        <taxon>Pseudomonadota</taxon>
        <taxon>Alphaproteobacteria</taxon>
        <taxon>Sneathiellales</taxon>
        <taxon>Sneathiellaceae</taxon>
        <taxon>Sneathiella</taxon>
    </lineage>
</organism>
<feature type="region of interest" description="Disordered" evidence="1">
    <location>
        <begin position="72"/>
        <end position="352"/>
    </location>
</feature>
<dbReference type="EMBL" id="WTUW01000001">
    <property type="protein sequence ID" value="MZR29424.1"/>
    <property type="molecule type" value="Genomic_DNA"/>
</dbReference>
<keyword evidence="4" id="KW-1185">Reference proteome</keyword>
<evidence type="ECO:0000256" key="2">
    <source>
        <dbReference type="SAM" id="Phobius"/>
    </source>
</evidence>
<dbReference type="PANTHER" id="PTHR30105">
    <property type="entry name" value="UNCHARACTERIZED YIBQ-RELATED"/>
    <property type="match status" value="1"/>
</dbReference>
<feature type="compositionally biased region" description="Polar residues" evidence="1">
    <location>
        <begin position="335"/>
        <end position="344"/>
    </location>
</feature>
<dbReference type="PANTHER" id="PTHR30105:SF2">
    <property type="entry name" value="DIVERGENT POLYSACCHARIDE DEACETYLASE SUPERFAMILY"/>
    <property type="match status" value="1"/>
</dbReference>
<dbReference type="RefSeq" id="WP_161313895.1">
    <property type="nucleotide sequence ID" value="NZ_WTUW01000001.1"/>
</dbReference>
<accession>A0A6L8W4K4</accession>
<evidence type="ECO:0000256" key="1">
    <source>
        <dbReference type="SAM" id="MobiDB-lite"/>
    </source>
</evidence>
<keyword evidence="2" id="KW-0472">Membrane</keyword>
<feature type="compositionally biased region" description="Basic and acidic residues" evidence="1">
    <location>
        <begin position="233"/>
        <end position="254"/>
    </location>
</feature>
<dbReference type="SUPFAM" id="SSF88713">
    <property type="entry name" value="Glycoside hydrolase/deacetylase"/>
    <property type="match status" value="1"/>
</dbReference>
<dbReference type="AlphaFoldDB" id="A0A6L8W4K4"/>
<dbReference type="Proteomes" id="UP000476030">
    <property type="component" value="Unassembled WGS sequence"/>
</dbReference>
<comment type="caution">
    <text evidence="3">The sequence shown here is derived from an EMBL/GenBank/DDBJ whole genome shotgun (WGS) entry which is preliminary data.</text>
</comment>
<feature type="compositionally biased region" description="Polar residues" evidence="1">
    <location>
        <begin position="215"/>
        <end position="228"/>
    </location>
</feature>
<protein>
    <recommendedName>
        <fullName evidence="5">Divergent polysaccharide deacetylase family protein</fullName>
    </recommendedName>
</protein>
<dbReference type="Pfam" id="PF04748">
    <property type="entry name" value="Polysacc_deac_2"/>
    <property type="match status" value="1"/>
</dbReference>
<feature type="compositionally biased region" description="Polar residues" evidence="1">
    <location>
        <begin position="157"/>
        <end position="170"/>
    </location>
</feature>
<dbReference type="Gene3D" id="3.20.20.370">
    <property type="entry name" value="Glycoside hydrolase/deacetylase"/>
    <property type="match status" value="1"/>
</dbReference>
<name>A0A6L8W4K4_9PROT</name>
<feature type="transmembrane region" description="Helical" evidence="2">
    <location>
        <begin position="20"/>
        <end position="41"/>
    </location>
</feature>
<reference evidence="3 4" key="1">
    <citation type="submission" date="2019-12" db="EMBL/GenBank/DDBJ databases">
        <title>Snethiella sp. nov. sp. isolated from sea sand.</title>
        <authorList>
            <person name="Kim J."/>
            <person name="Jeong S.E."/>
            <person name="Jung H.S."/>
            <person name="Jeon C.O."/>
        </authorList>
    </citation>
    <scope>NUCLEOTIDE SEQUENCE [LARGE SCALE GENOMIC DNA]</scope>
    <source>
        <strain evidence="3 4">DP05</strain>
    </source>
</reference>
<evidence type="ECO:0000313" key="4">
    <source>
        <dbReference type="Proteomes" id="UP000476030"/>
    </source>
</evidence>
<proteinExistence type="predicted"/>
<feature type="compositionally biased region" description="Acidic residues" evidence="1">
    <location>
        <begin position="322"/>
        <end position="334"/>
    </location>
</feature>
<evidence type="ECO:0008006" key="5">
    <source>
        <dbReference type="Google" id="ProtNLM"/>
    </source>
</evidence>